<reference evidence="2" key="5">
    <citation type="journal article" date="2021" name="G3 (Bethesda)">
        <title>Aegilops tauschii genome assembly Aet v5.0 features greater sequence contiguity and improved annotation.</title>
        <authorList>
            <person name="Wang L."/>
            <person name="Zhu T."/>
            <person name="Rodriguez J.C."/>
            <person name="Deal K.R."/>
            <person name="Dubcovsky J."/>
            <person name="McGuire P.E."/>
            <person name="Lux T."/>
            <person name="Spannagl M."/>
            <person name="Mayer K.F.X."/>
            <person name="Baldrich P."/>
            <person name="Meyers B.C."/>
            <person name="Huo N."/>
            <person name="Gu Y.Q."/>
            <person name="Zhou H."/>
            <person name="Devos K.M."/>
            <person name="Bennetzen J.L."/>
            <person name="Unver T."/>
            <person name="Budak H."/>
            <person name="Gulick P.J."/>
            <person name="Galiba G."/>
            <person name="Kalapos B."/>
            <person name="Nelson D.R."/>
            <person name="Li P."/>
            <person name="You F.M."/>
            <person name="Luo M.C."/>
            <person name="Dvorak J."/>
        </authorList>
    </citation>
    <scope>NUCLEOTIDE SEQUENCE [LARGE SCALE GENOMIC DNA]</scope>
    <source>
        <strain evidence="2">cv. AL8/78</strain>
    </source>
</reference>
<dbReference type="EnsemblPlants" id="AET3Gv20049600.1">
    <property type="protein sequence ID" value="AET3Gv20049600.1"/>
    <property type="gene ID" value="AET3Gv20049600"/>
</dbReference>
<organism evidence="2 3">
    <name type="scientific">Aegilops tauschii subsp. strangulata</name>
    <name type="common">Goatgrass</name>
    <dbReference type="NCBI Taxonomy" id="200361"/>
    <lineage>
        <taxon>Eukaryota</taxon>
        <taxon>Viridiplantae</taxon>
        <taxon>Streptophyta</taxon>
        <taxon>Embryophyta</taxon>
        <taxon>Tracheophyta</taxon>
        <taxon>Spermatophyta</taxon>
        <taxon>Magnoliopsida</taxon>
        <taxon>Liliopsida</taxon>
        <taxon>Poales</taxon>
        <taxon>Poaceae</taxon>
        <taxon>BOP clade</taxon>
        <taxon>Pooideae</taxon>
        <taxon>Triticodae</taxon>
        <taxon>Triticeae</taxon>
        <taxon>Triticinae</taxon>
        <taxon>Aegilops</taxon>
    </lineage>
</organism>
<reference evidence="2" key="3">
    <citation type="journal article" date="2017" name="Nature">
        <title>Genome sequence of the progenitor of the wheat D genome Aegilops tauschii.</title>
        <authorList>
            <person name="Luo M.C."/>
            <person name="Gu Y.Q."/>
            <person name="Puiu D."/>
            <person name="Wang H."/>
            <person name="Twardziok S.O."/>
            <person name="Deal K.R."/>
            <person name="Huo N."/>
            <person name="Zhu T."/>
            <person name="Wang L."/>
            <person name="Wang Y."/>
            <person name="McGuire P.E."/>
            <person name="Liu S."/>
            <person name="Long H."/>
            <person name="Ramasamy R.K."/>
            <person name="Rodriguez J.C."/>
            <person name="Van S.L."/>
            <person name="Yuan L."/>
            <person name="Wang Z."/>
            <person name="Xia Z."/>
            <person name="Xiao L."/>
            <person name="Anderson O.D."/>
            <person name="Ouyang S."/>
            <person name="Liang Y."/>
            <person name="Zimin A.V."/>
            <person name="Pertea G."/>
            <person name="Qi P."/>
            <person name="Bennetzen J.L."/>
            <person name="Dai X."/>
            <person name="Dawson M.W."/>
            <person name="Muller H.G."/>
            <person name="Kugler K."/>
            <person name="Rivarola-Duarte L."/>
            <person name="Spannagl M."/>
            <person name="Mayer K.F.X."/>
            <person name="Lu F.H."/>
            <person name="Bevan M.W."/>
            <person name="Leroy P."/>
            <person name="Li P."/>
            <person name="You F.M."/>
            <person name="Sun Q."/>
            <person name="Liu Z."/>
            <person name="Lyons E."/>
            <person name="Wicker T."/>
            <person name="Salzberg S.L."/>
            <person name="Devos K.M."/>
            <person name="Dvorak J."/>
        </authorList>
    </citation>
    <scope>NUCLEOTIDE SEQUENCE [LARGE SCALE GENOMIC DNA]</scope>
    <source>
        <strain evidence="2">cv. AL8/78</strain>
    </source>
</reference>
<dbReference type="Gramene" id="AET3Gv20049600.1">
    <property type="protein sequence ID" value="AET3Gv20049600.1"/>
    <property type="gene ID" value="AET3Gv20049600"/>
</dbReference>
<evidence type="ECO:0000259" key="1">
    <source>
        <dbReference type="Pfam" id="PF03732"/>
    </source>
</evidence>
<keyword evidence="3" id="KW-1185">Reference proteome</keyword>
<evidence type="ECO:0000313" key="2">
    <source>
        <dbReference type="EnsemblPlants" id="AET3Gv20049600.1"/>
    </source>
</evidence>
<reference evidence="2" key="4">
    <citation type="submission" date="2019-03" db="UniProtKB">
        <authorList>
            <consortium name="EnsemblPlants"/>
        </authorList>
    </citation>
    <scope>IDENTIFICATION</scope>
</reference>
<evidence type="ECO:0000313" key="3">
    <source>
        <dbReference type="Proteomes" id="UP000015105"/>
    </source>
</evidence>
<dbReference type="Pfam" id="PF03732">
    <property type="entry name" value="Retrotrans_gag"/>
    <property type="match status" value="1"/>
</dbReference>
<dbReference type="Proteomes" id="UP000015105">
    <property type="component" value="Chromosome 3D"/>
</dbReference>
<reference evidence="3" key="2">
    <citation type="journal article" date="2017" name="Nat. Plants">
        <title>The Aegilops tauschii genome reveals multiple impacts of transposons.</title>
        <authorList>
            <person name="Zhao G."/>
            <person name="Zou C."/>
            <person name="Li K."/>
            <person name="Wang K."/>
            <person name="Li T."/>
            <person name="Gao L."/>
            <person name="Zhang X."/>
            <person name="Wang H."/>
            <person name="Yang Z."/>
            <person name="Liu X."/>
            <person name="Jiang W."/>
            <person name="Mao L."/>
            <person name="Kong X."/>
            <person name="Jiao Y."/>
            <person name="Jia J."/>
        </authorList>
    </citation>
    <scope>NUCLEOTIDE SEQUENCE [LARGE SCALE GENOMIC DNA]</scope>
    <source>
        <strain evidence="3">cv. AL8/78</strain>
    </source>
</reference>
<accession>A0A453DRQ9</accession>
<reference evidence="3" key="1">
    <citation type="journal article" date="2014" name="Science">
        <title>Ancient hybridizations among the ancestral genomes of bread wheat.</title>
        <authorList>
            <consortium name="International Wheat Genome Sequencing Consortium,"/>
            <person name="Marcussen T."/>
            <person name="Sandve S.R."/>
            <person name="Heier L."/>
            <person name="Spannagl M."/>
            <person name="Pfeifer M."/>
            <person name="Jakobsen K.S."/>
            <person name="Wulff B.B."/>
            <person name="Steuernagel B."/>
            <person name="Mayer K.F."/>
            <person name="Olsen O.A."/>
        </authorList>
    </citation>
    <scope>NUCLEOTIDE SEQUENCE [LARGE SCALE GENOMIC DNA]</scope>
    <source>
        <strain evidence="3">cv. AL8/78</strain>
    </source>
</reference>
<protein>
    <recommendedName>
        <fullName evidence="1">Retrotransposon gag domain-containing protein</fullName>
    </recommendedName>
</protein>
<feature type="domain" description="Retrotransposon gag" evidence="1">
    <location>
        <begin position="21"/>
        <end position="111"/>
    </location>
</feature>
<dbReference type="AlphaFoldDB" id="A0A453DRQ9"/>
<proteinExistence type="predicted"/>
<sequence length="183" mass="20898">MRCEDYFRFWNTPSHQWIPSATSLFEGTAARWLESVQHRVPGVGWLEFCALLQSRFGRNKHQHILRQMFNIRQTSMVEDYVERFSELFDQLTAYEPNPSQVHYVTGFMEGLVPSVRLLVGIQQPSDLDSAYALAILSEELDDHSLQPSLSISSVSHSKKNFLPSARGVAVSKIVEDRHASESN</sequence>
<dbReference type="InterPro" id="IPR005162">
    <property type="entry name" value="Retrotrans_gag_dom"/>
</dbReference>
<name>A0A453DRQ9_AEGTS</name>